<protein>
    <submittedName>
        <fullName evidence="2">Uncharacterized protein</fullName>
    </submittedName>
</protein>
<evidence type="ECO:0000313" key="2">
    <source>
        <dbReference type="EMBL" id="MBB4658992.1"/>
    </source>
</evidence>
<dbReference type="EMBL" id="JACHOB010000002">
    <property type="protein sequence ID" value="MBB4658992.1"/>
    <property type="molecule type" value="Genomic_DNA"/>
</dbReference>
<keyword evidence="1" id="KW-0732">Signal</keyword>
<sequence length="239" mass="25571">MKISRLTGGVLAAAPLLGTVAAAQNTGGVPGPAVNPGERTAELRLAWVPEGDDQLATRFQFDVAATDDLRWRLVGQTLSTEGDGTDFDFAELQVFYELGEVRPGWQTGLRFDGRVRSDGRPGQIRVNWTNQFAVSERWTARVAAFNSLQVGNGGSGDLSLQLRSSLGYRTEGGSTIGIESYDTFGPYDDLGRWSDRGHQTGPYVNAPLGGGWSAFGSVLIGTSDATPDATLRLFVGRSL</sequence>
<keyword evidence="3" id="KW-1185">Reference proteome</keyword>
<comment type="caution">
    <text evidence="2">The sequence shown here is derived from an EMBL/GenBank/DDBJ whole genome shotgun (WGS) entry which is preliminary data.</text>
</comment>
<evidence type="ECO:0000256" key="1">
    <source>
        <dbReference type="SAM" id="SignalP"/>
    </source>
</evidence>
<reference evidence="2 3" key="1">
    <citation type="submission" date="2020-08" db="EMBL/GenBank/DDBJ databases">
        <title>Genomic Encyclopedia of Type Strains, Phase IV (KMG-IV): sequencing the most valuable type-strain genomes for metagenomic binning, comparative biology and taxonomic classification.</title>
        <authorList>
            <person name="Goeker M."/>
        </authorList>
    </citation>
    <scope>NUCLEOTIDE SEQUENCE [LARGE SCALE GENOMIC DNA]</scope>
    <source>
        <strain evidence="2 3">DSM 102850</strain>
    </source>
</reference>
<dbReference type="Proteomes" id="UP000563524">
    <property type="component" value="Unassembled WGS sequence"/>
</dbReference>
<organism evidence="2 3">
    <name type="scientific">Parvularcula dongshanensis</name>
    <dbReference type="NCBI Taxonomy" id="1173995"/>
    <lineage>
        <taxon>Bacteria</taxon>
        <taxon>Pseudomonadati</taxon>
        <taxon>Pseudomonadota</taxon>
        <taxon>Alphaproteobacteria</taxon>
        <taxon>Parvularculales</taxon>
        <taxon>Parvularculaceae</taxon>
        <taxon>Parvularcula</taxon>
    </lineage>
</organism>
<feature type="signal peptide" evidence="1">
    <location>
        <begin position="1"/>
        <end position="23"/>
    </location>
</feature>
<proteinExistence type="predicted"/>
<gene>
    <name evidence="2" type="ORF">GGQ59_001506</name>
</gene>
<dbReference type="AlphaFoldDB" id="A0A840I3V6"/>
<accession>A0A840I3V6</accession>
<evidence type="ECO:0000313" key="3">
    <source>
        <dbReference type="Proteomes" id="UP000563524"/>
    </source>
</evidence>
<feature type="chain" id="PRO_5032728244" evidence="1">
    <location>
        <begin position="24"/>
        <end position="239"/>
    </location>
</feature>
<dbReference type="RefSeq" id="WP_183817158.1">
    <property type="nucleotide sequence ID" value="NZ_JACHOB010000002.1"/>
</dbReference>
<name>A0A840I3V6_9PROT</name>